<dbReference type="PANTHER" id="PTHR36291:SF1">
    <property type="entry name" value="UBAP1-MVB12-ASSOCIATED (UMA)-DOMAIN CONTAINING PROTEIN 1"/>
    <property type="match status" value="1"/>
</dbReference>
<proteinExistence type="predicted"/>
<protein>
    <submittedName>
        <fullName evidence="2">Uncharacterized protein</fullName>
    </submittedName>
</protein>
<feature type="region of interest" description="Disordered" evidence="1">
    <location>
        <begin position="1"/>
        <end position="20"/>
    </location>
</feature>
<reference evidence="2" key="1">
    <citation type="submission" date="2019-03" db="EMBL/GenBank/DDBJ databases">
        <title>Genome sequencing and reference-guided assembly of Black Bengal Goat (Capra hircus).</title>
        <authorList>
            <person name="Siddiki A.Z."/>
            <person name="Baten A."/>
            <person name="Billah M."/>
            <person name="Alam M.A.U."/>
            <person name="Shawrob K.S.M."/>
            <person name="Saha S."/>
            <person name="Chowdhury M."/>
            <person name="Rahman A.H."/>
            <person name="Stear M."/>
            <person name="Miah G."/>
            <person name="Das G.B."/>
            <person name="Hossain M.M."/>
            <person name="Kumkum M."/>
            <person name="Islam M.S."/>
            <person name="Mollah A.M."/>
            <person name="Ahsan A."/>
            <person name="Tusar F."/>
            <person name="Khan M.K.I."/>
        </authorList>
    </citation>
    <scope>NUCLEOTIDE SEQUENCE [LARGE SCALE GENOMIC DNA]</scope>
</reference>
<organism evidence="2">
    <name type="scientific">Capra hircus</name>
    <name type="common">Goat</name>
    <dbReference type="NCBI Taxonomy" id="9925"/>
    <lineage>
        <taxon>Eukaryota</taxon>
        <taxon>Metazoa</taxon>
        <taxon>Chordata</taxon>
        <taxon>Craniata</taxon>
        <taxon>Vertebrata</taxon>
        <taxon>Euteleostomi</taxon>
        <taxon>Mammalia</taxon>
        <taxon>Eutheria</taxon>
        <taxon>Laurasiatheria</taxon>
        <taxon>Artiodactyla</taxon>
        <taxon>Ruminantia</taxon>
        <taxon>Pecora</taxon>
        <taxon>Bovidae</taxon>
        <taxon>Caprinae</taxon>
        <taxon>Capra</taxon>
    </lineage>
</organism>
<dbReference type="InterPro" id="IPR053292">
    <property type="entry name" value="UBAP1-MVB12_assoc_domain"/>
</dbReference>
<evidence type="ECO:0000313" key="2">
    <source>
        <dbReference type="Ensembl" id="ENSCHIP00010003928.1"/>
    </source>
</evidence>
<dbReference type="Ensembl" id="ENSCHIT00010005439.1">
    <property type="protein sequence ID" value="ENSCHIP00010003928.1"/>
    <property type="gene ID" value="ENSCHIG00010002812.1"/>
</dbReference>
<accession>A0A8C2NEF5</accession>
<name>A0A8C2NEF5_CAPHI</name>
<evidence type="ECO:0000256" key="1">
    <source>
        <dbReference type="SAM" id="MobiDB-lite"/>
    </source>
</evidence>
<reference evidence="2" key="2">
    <citation type="submission" date="2025-08" db="UniProtKB">
        <authorList>
            <consortium name="Ensembl"/>
        </authorList>
    </citation>
    <scope>IDENTIFICATION</scope>
</reference>
<sequence>MFNLFRKPLESKKPSVPETEADGFVLLGDTAHEQRVAARGETSDAEDNQPLEVETAGLAAFVVDLTPDPSAQACFVTLVRHQVQEMYPALDRTKDRRGWKATTFHSRTQHS</sequence>
<dbReference type="PANTHER" id="PTHR36291">
    <property type="entry name" value="UBAP1-MVB12-ASSOCIATED (UMA)-DOMAIN CONTAINING PROTEIN 1"/>
    <property type="match status" value="1"/>
</dbReference>
<dbReference type="AlphaFoldDB" id="A0A8C2NEF5"/>